<evidence type="ECO:0000313" key="1">
    <source>
        <dbReference type="EMBL" id="KAI8680532.1"/>
    </source>
</evidence>
<keyword evidence="2" id="KW-1185">Reference proteome</keyword>
<comment type="caution">
    <text evidence="1">The sequence shown here is derived from an EMBL/GenBank/DDBJ whole genome shotgun (WGS) entry which is preliminary data.</text>
</comment>
<organism evidence="1 2">
    <name type="scientific">Fusarium keratoplasticum</name>
    <dbReference type="NCBI Taxonomy" id="1328300"/>
    <lineage>
        <taxon>Eukaryota</taxon>
        <taxon>Fungi</taxon>
        <taxon>Dikarya</taxon>
        <taxon>Ascomycota</taxon>
        <taxon>Pezizomycotina</taxon>
        <taxon>Sordariomycetes</taxon>
        <taxon>Hypocreomycetidae</taxon>
        <taxon>Hypocreales</taxon>
        <taxon>Nectriaceae</taxon>
        <taxon>Fusarium</taxon>
        <taxon>Fusarium solani species complex</taxon>
    </lineage>
</organism>
<reference evidence="1" key="1">
    <citation type="submission" date="2022-06" db="EMBL/GenBank/DDBJ databases">
        <title>Fusarium solani species complex genomes reveal bases of compartmentalisation and animal pathogenesis.</title>
        <authorList>
            <person name="Tsai I.J."/>
        </authorList>
    </citation>
    <scope>NUCLEOTIDE SEQUENCE</scope>
    <source>
        <strain evidence="1">Fu6.1</strain>
    </source>
</reference>
<accession>A0ACC0RDY5</accession>
<evidence type="ECO:0000313" key="2">
    <source>
        <dbReference type="Proteomes" id="UP001065298"/>
    </source>
</evidence>
<name>A0ACC0RDY5_9HYPO</name>
<dbReference type="EMBL" id="CM046504">
    <property type="protein sequence ID" value="KAI8680532.1"/>
    <property type="molecule type" value="Genomic_DNA"/>
</dbReference>
<proteinExistence type="predicted"/>
<dbReference type="Proteomes" id="UP001065298">
    <property type="component" value="Chromosome 2"/>
</dbReference>
<protein>
    <submittedName>
        <fullName evidence="1">NACHT domain-containing protein</fullName>
    </submittedName>
</protein>
<sequence>MSHTTFQGPLRGEYVIAGAHASTGGAIHFNFGADAPPRSIRPFSTVPFPPDPKFVERTDILLWLRDQTALPGSRAALVGLGGIGKSQVAIHYAHEVRRASPDTWVFWVHASSRARFEEAYRNIADKLQLPGRDDPQRNVLQLVHAWLCDEENGPWMMVLDNADSVEVFFPSWGAHGSRDQPLASFLPKTGCGSIIITSRNTDAAERLAGLDATYNVPTMEKSQALQLLQIRLGEDGAEDNVAMSDLVDVLNYMPLAITQAAAFINRRAPRMSISKYLDEFRRSDKKRANLLNRDAGDLRRDESASNSIVTTWQITFDQIRHERPSAANLLSFMSFFNSQGIPESVLRAYIQDQLEGGEDDFEEDLETLRGYSLVAVTADNESFEMHALVQFCTRLWLSSDKIQRWKRAFLRAVADQYPTGNYENWVKCQSLDPHIEGIIQEKPDDSRDVLWWAMLLTNIGRYRQMRGRYEEAEQMNRRALEGREKVLGREHPDTLTSIHNLGWVLRSQGKYEEAEQMNRRALEGCEKVLGREHPHTLTSVSNLASVLQDQGKYKEAEQMHRRALEAREKVLGREHPDTLTSIHNLGWVLRSQGKYEEAEQMNRRALEGHEKGKYEEAEQMNRRALEGCEKVLGREHPHTLTSIYNLAYLLHRQACFSDAGLIEVPLVVHRAGTRSANSANLDNQIATYLNIYSDSHVGTIVVAGSHDWLEDKKIHLFIKILQVTRGLSRYGESCPELTPRSRDAMGTPLLAHRCYSSERYHDSLQKRPAGFGKTILCARVVKHLSSIPETLSPILILTFYIAFDTSIFPGERH</sequence>
<gene>
    <name evidence="1" type="ORF">NCS57_00334800</name>
</gene>